<evidence type="ECO:0000313" key="2">
    <source>
        <dbReference type="WBParaSite" id="maker-unitig_41560-snap-gene-0.2-mRNA-1"/>
    </source>
</evidence>
<reference evidence="2" key="1">
    <citation type="submission" date="2016-11" db="UniProtKB">
        <authorList>
            <consortium name="WormBaseParasite"/>
        </authorList>
    </citation>
    <scope>IDENTIFICATION</scope>
</reference>
<keyword evidence="1" id="KW-1185">Reference proteome</keyword>
<sequence length="174" mass="19221">RSRGCTPKLRDANPAFSARRGADSFYAAPAIPRDWRKPWPRIWHAAGGWKVAFQQHLQRLWCTHDLLREQPCPALLDGSLLLWTSTTITSLVTRSTARGGAAGAICRSARRARRLSSSSTATCERLAEQLRDLPKRGGVGGEFIQRTITHLTDLMSEVFFSNSQPPGPAPDSRA</sequence>
<dbReference type="Proteomes" id="UP000095280">
    <property type="component" value="Unplaced"/>
</dbReference>
<dbReference type="WBParaSite" id="maker-unitig_41560-snap-gene-0.2-mRNA-1">
    <property type="protein sequence ID" value="maker-unitig_41560-snap-gene-0.2-mRNA-1"/>
    <property type="gene ID" value="maker-unitig_41560-snap-gene-0.2"/>
</dbReference>
<evidence type="ECO:0000313" key="1">
    <source>
        <dbReference type="Proteomes" id="UP000095280"/>
    </source>
</evidence>
<accession>A0A1I8FNP8</accession>
<proteinExistence type="predicted"/>
<dbReference type="AlphaFoldDB" id="A0A1I8FNP8"/>
<protein>
    <submittedName>
        <fullName evidence="2">NR LBD domain-containing protein</fullName>
    </submittedName>
</protein>
<organism evidence="1 2">
    <name type="scientific">Macrostomum lignano</name>
    <dbReference type="NCBI Taxonomy" id="282301"/>
    <lineage>
        <taxon>Eukaryota</taxon>
        <taxon>Metazoa</taxon>
        <taxon>Spiralia</taxon>
        <taxon>Lophotrochozoa</taxon>
        <taxon>Platyhelminthes</taxon>
        <taxon>Rhabditophora</taxon>
        <taxon>Macrostomorpha</taxon>
        <taxon>Macrostomida</taxon>
        <taxon>Macrostomidae</taxon>
        <taxon>Macrostomum</taxon>
    </lineage>
</organism>
<name>A0A1I8FNP8_9PLAT</name>